<dbReference type="AlphaFoldDB" id="A0A1I1MNJ3"/>
<keyword evidence="2" id="KW-0472">Membrane</keyword>
<gene>
    <name evidence="3" type="ORF">SAMN05421780_11124</name>
</gene>
<proteinExistence type="predicted"/>
<organism evidence="3 4">
    <name type="scientific">Flexibacter flexilis DSM 6793</name>
    <dbReference type="NCBI Taxonomy" id="927664"/>
    <lineage>
        <taxon>Bacteria</taxon>
        <taxon>Pseudomonadati</taxon>
        <taxon>Bacteroidota</taxon>
        <taxon>Cytophagia</taxon>
        <taxon>Cytophagales</taxon>
        <taxon>Flexibacteraceae</taxon>
        <taxon>Flexibacter</taxon>
    </lineage>
</organism>
<reference evidence="3 4" key="1">
    <citation type="submission" date="2016-10" db="EMBL/GenBank/DDBJ databases">
        <authorList>
            <person name="de Groot N.N."/>
        </authorList>
    </citation>
    <scope>NUCLEOTIDE SEQUENCE [LARGE SCALE GENOMIC DNA]</scope>
    <source>
        <strain evidence="3 4">DSM 6793</strain>
    </source>
</reference>
<dbReference type="RefSeq" id="WP_091515531.1">
    <property type="nucleotide sequence ID" value="NZ_FOLE01000011.1"/>
</dbReference>
<sequence length="131" mass="14217">MSKTDQNQSGNKANEKTNFSAKSPEDWVSLAGFVVESVRDFFNQKNTSASDAAAAKSAARTEAARIAASRYEQATNYRTRKHKQNLIYQGFITVACLITVVLLGKCCIIDNCTTGTLIGTIIGYTLGQVID</sequence>
<name>A0A1I1MNJ3_9BACT</name>
<keyword evidence="4" id="KW-1185">Reference proteome</keyword>
<feature type="transmembrane region" description="Helical" evidence="2">
    <location>
        <begin position="86"/>
        <end position="104"/>
    </location>
</feature>
<dbReference type="EMBL" id="FOLE01000011">
    <property type="protein sequence ID" value="SFC87057.1"/>
    <property type="molecule type" value="Genomic_DNA"/>
</dbReference>
<protein>
    <submittedName>
        <fullName evidence="3">Uncharacterized protein</fullName>
    </submittedName>
</protein>
<evidence type="ECO:0000256" key="1">
    <source>
        <dbReference type="SAM" id="MobiDB-lite"/>
    </source>
</evidence>
<dbReference type="STRING" id="927664.SAMN05421780_11124"/>
<accession>A0A1I1MNJ3</accession>
<keyword evidence="2" id="KW-0812">Transmembrane</keyword>
<evidence type="ECO:0000256" key="2">
    <source>
        <dbReference type="SAM" id="Phobius"/>
    </source>
</evidence>
<keyword evidence="2" id="KW-1133">Transmembrane helix</keyword>
<dbReference type="Proteomes" id="UP000199514">
    <property type="component" value="Unassembled WGS sequence"/>
</dbReference>
<feature type="region of interest" description="Disordered" evidence="1">
    <location>
        <begin position="1"/>
        <end position="21"/>
    </location>
</feature>
<evidence type="ECO:0000313" key="3">
    <source>
        <dbReference type="EMBL" id="SFC87057.1"/>
    </source>
</evidence>
<evidence type="ECO:0000313" key="4">
    <source>
        <dbReference type="Proteomes" id="UP000199514"/>
    </source>
</evidence>